<accession>A0A1G6YSN7</accession>
<evidence type="ECO:0000313" key="3">
    <source>
        <dbReference type="EMBL" id="SDD93419.1"/>
    </source>
</evidence>
<feature type="compositionally biased region" description="Low complexity" evidence="1">
    <location>
        <begin position="25"/>
        <end position="45"/>
    </location>
</feature>
<dbReference type="GO" id="GO:0016042">
    <property type="term" value="P:lipid catabolic process"/>
    <property type="evidence" value="ECO:0007669"/>
    <property type="project" value="InterPro"/>
</dbReference>
<name>A0A1G6YSN7_9PSEU</name>
<keyword evidence="4" id="KW-1185">Reference proteome</keyword>
<evidence type="ECO:0000256" key="1">
    <source>
        <dbReference type="SAM" id="MobiDB-lite"/>
    </source>
</evidence>
<dbReference type="InterPro" id="IPR029058">
    <property type="entry name" value="AB_hydrolase_fold"/>
</dbReference>
<dbReference type="Pfam" id="PF03583">
    <property type="entry name" value="LIP"/>
    <property type="match status" value="1"/>
</dbReference>
<feature type="chain" id="PRO_5039339042" evidence="2">
    <location>
        <begin position="18"/>
        <end position="419"/>
    </location>
</feature>
<proteinExistence type="predicted"/>
<dbReference type="GO" id="GO:0004806">
    <property type="term" value="F:triacylglycerol lipase activity"/>
    <property type="evidence" value="ECO:0007669"/>
    <property type="project" value="InterPro"/>
</dbReference>
<gene>
    <name evidence="3" type="ORF">SAMN05216174_12329</name>
</gene>
<reference evidence="4" key="1">
    <citation type="submission" date="2016-10" db="EMBL/GenBank/DDBJ databases">
        <authorList>
            <person name="Varghese N."/>
            <person name="Submissions S."/>
        </authorList>
    </citation>
    <scope>NUCLEOTIDE SEQUENCE [LARGE SCALE GENOMIC DNA]</scope>
    <source>
        <strain evidence="4">IBRC-M 10403</strain>
    </source>
</reference>
<dbReference type="STRING" id="1271860.SAMN05216174_12329"/>
<dbReference type="Gene3D" id="3.40.50.1820">
    <property type="entry name" value="alpha/beta hydrolase"/>
    <property type="match status" value="1"/>
</dbReference>
<dbReference type="PANTHER" id="PTHR34853">
    <property type="match status" value="1"/>
</dbReference>
<organism evidence="3 4">
    <name type="scientific">Actinokineospora iranica</name>
    <dbReference type="NCBI Taxonomy" id="1271860"/>
    <lineage>
        <taxon>Bacteria</taxon>
        <taxon>Bacillati</taxon>
        <taxon>Actinomycetota</taxon>
        <taxon>Actinomycetes</taxon>
        <taxon>Pseudonocardiales</taxon>
        <taxon>Pseudonocardiaceae</taxon>
        <taxon>Actinokineospora</taxon>
    </lineage>
</organism>
<keyword evidence="2" id="KW-0732">Signal</keyword>
<dbReference type="EMBL" id="FMZZ01000023">
    <property type="protein sequence ID" value="SDD93419.1"/>
    <property type="molecule type" value="Genomic_DNA"/>
</dbReference>
<dbReference type="SUPFAM" id="SSF53474">
    <property type="entry name" value="alpha/beta-Hydrolases"/>
    <property type="match status" value="1"/>
</dbReference>
<dbReference type="PIRSF" id="PIRSF029171">
    <property type="entry name" value="Esterase_LipA"/>
    <property type="match status" value="1"/>
</dbReference>
<sequence>MAVVSLLAITAAVSVWQAPSGQAMPAKTQNAPAKAQNAPAKAQNAPFDADARNAPEDAFYLPPNPLPEGRPGDVIRSRPSKATVVRGSGGAWQVMYLSTDALGNPMAVTGTVLLPQGVDLASAPIVGFAPGTHGPAYRCAPSHMLDIGAFYEQPAVNDLLAAGYAVAVTDYEGYRPTPSTTYAVGRSEGAAVIDAVRAAQRLPGGGLSPAAKVVFRGYSQGGGAALWAGRSQPAYAPELRLVGVVGGGVPAGLTALAPGMDGAKASGLLFSSLIGLDRAYPDLRLRDYLTDAGAAAFADIERDACTLELLTTWSGKKLADYTTADPLRSPSWQARAEENRLGGAPLPVPVYQYHAEQDDLAPVARARALRADLCARGVAVRYREYRSDHFTLVYTGNRDALAWMTERFAERPATSNCTG</sequence>
<evidence type="ECO:0000313" key="4">
    <source>
        <dbReference type="Proteomes" id="UP000199501"/>
    </source>
</evidence>
<protein>
    <submittedName>
        <fullName evidence="3">Secretory lipase</fullName>
    </submittedName>
</protein>
<evidence type="ECO:0000256" key="2">
    <source>
        <dbReference type="SAM" id="SignalP"/>
    </source>
</evidence>
<dbReference type="PANTHER" id="PTHR34853:SF1">
    <property type="entry name" value="LIPASE 5"/>
    <property type="match status" value="1"/>
</dbReference>
<feature type="region of interest" description="Disordered" evidence="1">
    <location>
        <begin position="23"/>
        <end position="45"/>
    </location>
</feature>
<dbReference type="Proteomes" id="UP000199501">
    <property type="component" value="Unassembled WGS sequence"/>
</dbReference>
<dbReference type="Gene3D" id="1.10.260.130">
    <property type="match status" value="1"/>
</dbReference>
<dbReference type="AlphaFoldDB" id="A0A1G6YSN7"/>
<dbReference type="InterPro" id="IPR005152">
    <property type="entry name" value="Lipase_secreted"/>
</dbReference>
<feature type="signal peptide" evidence="2">
    <location>
        <begin position="1"/>
        <end position="17"/>
    </location>
</feature>